<name>A0ACB7RZY0_HYAAI</name>
<sequence>MAICLSRQSPSIGPSPRGPCQTAAFNDVQSPELSVDIANLVPFLFSTHSIGCNNTSLAPTAEEEEEDESRLLFQDYVMDPNIKVAEWLLRAASTSWTSSALSVVKVREEGVIHAIQHQRDGYMSV</sequence>
<keyword evidence="2" id="KW-1185">Reference proteome</keyword>
<proteinExistence type="predicted"/>
<dbReference type="Proteomes" id="UP000821845">
    <property type="component" value="Chromosome 6"/>
</dbReference>
<gene>
    <name evidence="1" type="ORF">HPB50_002333</name>
</gene>
<organism evidence="1 2">
    <name type="scientific">Hyalomma asiaticum</name>
    <name type="common">Tick</name>
    <dbReference type="NCBI Taxonomy" id="266040"/>
    <lineage>
        <taxon>Eukaryota</taxon>
        <taxon>Metazoa</taxon>
        <taxon>Ecdysozoa</taxon>
        <taxon>Arthropoda</taxon>
        <taxon>Chelicerata</taxon>
        <taxon>Arachnida</taxon>
        <taxon>Acari</taxon>
        <taxon>Parasitiformes</taxon>
        <taxon>Ixodida</taxon>
        <taxon>Ixodoidea</taxon>
        <taxon>Ixodidae</taxon>
        <taxon>Hyalomminae</taxon>
        <taxon>Hyalomma</taxon>
    </lineage>
</organism>
<comment type="caution">
    <text evidence="1">The sequence shown here is derived from an EMBL/GenBank/DDBJ whole genome shotgun (WGS) entry which is preliminary data.</text>
</comment>
<protein>
    <submittedName>
        <fullName evidence="1">Uncharacterized protein</fullName>
    </submittedName>
</protein>
<evidence type="ECO:0000313" key="1">
    <source>
        <dbReference type="EMBL" id="KAH6927372.1"/>
    </source>
</evidence>
<evidence type="ECO:0000313" key="2">
    <source>
        <dbReference type="Proteomes" id="UP000821845"/>
    </source>
</evidence>
<accession>A0ACB7RZY0</accession>
<reference evidence="1" key="1">
    <citation type="submission" date="2020-05" db="EMBL/GenBank/DDBJ databases">
        <title>Large-scale comparative analyses of tick genomes elucidate their genetic diversity and vector capacities.</title>
        <authorList>
            <person name="Jia N."/>
            <person name="Wang J."/>
            <person name="Shi W."/>
            <person name="Du L."/>
            <person name="Sun Y."/>
            <person name="Zhan W."/>
            <person name="Jiang J."/>
            <person name="Wang Q."/>
            <person name="Zhang B."/>
            <person name="Ji P."/>
            <person name="Sakyi L.B."/>
            <person name="Cui X."/>
            <person name="Yuan T."/>
            <person name="Jiang B."/>
            <person name="Yang W."/>
            <person name="Lam T.T.-Y."/>
            <person name="Chang Q."/>
            <person name="Ding S."/>
            <person name="Wang X."/>
            <person name="Zhu J."/>
            <person name="Ruan X."/>
            <person name="Zhao L."/>
            <person name="Wei J."/>
            <person name="Que T."/>
            <person name="Du C."/>
            <person name="Cheng J."/>
            <person name="Dai P."/>
            <person name="Han X."/>
            <person name="Huang E."/>
            <person name="Gao Y."/>
            <person name="Liu J."/>
            <person name="Shao H."/>
            <person name="Ye R."/>
            <person name="Li L."/>
            <person name="Wei W."/>
            <person name="Wang X."/>
            <person name="Wang C."/>
            <person name="Yang T."/>
            <person name="Huo Q."/>
            <person name="Li W."/>
            <person name="Guo W."/>
            <person name="Chen H."/>
            <person name="Zhou L."/>
            <person name="Ni X."/>
            <person name="Tian J."/>
            <person name="Zhou Y."/>
            <person name="Sheng Y."/>
            <person name="Liu T."/>
            <person name="Pan Y."/>
            <person name="Xia L."/>
            <person name="Li J."/>
            <person name="Zhao F."/>
            <person name="Cao W."/>
        </authorList>
    </citation>
    <scope>NUCLEOTIDE SEQUENCE</scope>
    <source>
        <strain evidence="1">Hyas-2018</strain>
    </source>
</reference>
<dbReference type="EMBL" id="CM023486">
    <property type="protein sequence ID" value="KAH6927372.1"/>
    <property type="molecule type" value="Genomic_DNA"/>
</dbReference>